<dbReference type="AlphaFoldDB" id="A0AAV8FWZ8"/>
<keyword evidence="2" id="KW-0812">Transmembrane</keyword>
<dbReference type="InterPro" id="IPR050747">
    <property type="entry name" value="Mitochondrial_chaperone_BCS1"/>
</dbReference>
<evidence type="ECO:0000256" key="1">
    <source>
        <dbReference type="SAM" id="MobiDB-lite"/>
    </source>
</evidence>
<feature type="domain" description="AAA-type ATPase N-terminal" evidence="3">
    <location>
        <begin position="29"/>
        <end position="121"/>
    </location>
</feature>
<dbReference type="Proteomes" id="UP001140206">
    <property type="component" value="Chromosome 2"/>
</dbReference>
<name>A0AAV8FWZ8_9POAL</name>
<protein>
    <submittedName>
        <fullName evidence="5">P-loop containing nucleoside triphosphate hydrolases superfamily protein</fullName>
    </submittedName>
</protein>
<dbReference type="SUPFAM" id="SSF52540">
    <property type="entry name" value="P-loop containing nucleoside triphosphate hydrolases"/>
    <property type="match status" value="1"/>
</dbReference>
<feature type="compositionally biased region" description="Basic and acidic residues" evidence="1">
    <location>
        <begin position="314"/>
        <end position="323"/>
    </location>
</feature>
<dbReference type="GO" id="GO:0016787">
    <property type="term" value="F:hydrolase activity"/>
    <property type="evidence" value="ECO:0007669"/>
    <property type="project" value="UniProtKB-KW"/>
</dbReference>
<evidence type="ECO:0000256" key="2">
    <source>
        <dbReference type="SAM" id="Phobius"/>
    </source>
</evidence>
<gene>
    <name evidence="5" type="ORF">LUZ62_048690</name>
</gene>
<dbReference type="InterPro" id="IPR025753">
    <property type="entry name" value="AAA_N_dom"/>
</dbReference>
<feature type="transmembrane region" description="Helical" evidence="2">
    <location>
        <begin position="6"/>
        <end position="24"/>
    </location>
</feature>
<evidence type="ECO:0000313" key="6">
    <source>
        <dbReference type="Proteomes" id="UP001140206"/>
    </source>
</evidence>
<dbReference type="InterPro" id="IPR027417">
    <property type="entry name" value="P-loop_NTPase"/>
</dbReference>
<feature type="domain" description="AAA+ ATPase At3g28540-like C-terminal" evidence="4">
    <location>
        <begin position="244"/>
        <end position="293"/>
    </location>
</feature>
<keyword evidence="5" id="KW-0378">Hydrolase</keyword>
<evidence type="ECO:0000259" key="4">
    <source>
        <dbReference type="Pfam" id="PF25568"/>
    </source>
</evidence>
<sequence length="323" mass="37019">MAEPWTAIGGAFLSFIVLLITMAINNNIPFPLMDLLMTFFRKVLSVVYPYDQITINEYRGEYMQRDELYTTAEAYLSSVCTSRARKLKAELGKGRDRPLVTIDDNEEVTDTFRGTKVWWYSRKRTTNPIVISFNPRNEERKYYCLTFHKRHRQLVEGEYLNHILQEGRAAIVQNRQRKLFTNNPSSNWYDYQGSVWSHVAFEHPATFDTLAMDPEKKAAIIEDLVTFREGKEYYQSIGKAWKRGIRTLLGIVNITPADVAEGLLRKKSRNNDVDACLKNLISEIEAKKEAGEDAAKENDKLKAGSSAQNALALEDDKADGIKE</sequence>
<keyword evidence="6" id="KW-1185">Reference proteome</keyword>
<evidence type="ECO:0000259" key="3">
    <source>
        <dbReference type="Pfam" id="PF14363"/>
    </source>
</evidence>
<dbReference type="PANTHER" id="PTHR23070">
    <property type="entry name" value="BCS1 AAA-TYPE ATPASE"/>
    <property type="match status" value="1"/>
</dbReference>
<evidence type="ECO:0000313" key="5">
    <source>
        <dbReference type="EMBL" id="KAJ4797444.1"/>
    </source>
</evidence>
<dbReference type="EMBL" id="JAMFTS010000002">
    <property type="protein sequence ID" value="KAJ4797444.1"/>
    <property type="molecule type" value="Genomic_DNA"/>
</dbReference>
<organism evidence="5 6">
    <name type="scientific">Rhynchospora pubera</name>
    <dbReference type="NCBI Taxonomy" id="906938"/>
    <lineage>
        <taxon>Eukaryota</taxon>
        <taxon>Viridiplantae</taxon>
        <taxon>Streptophyta</taxon>
        <taxon>Embryophyta</taxon>
        <taxon>Tracheophyta</taxon>
        <taxon>Spermatophyta</taxon>
        <taxon>Magnoliopsida</taxon>
        <taxon>Liliopsida</taxon>
        <taxon>Poales</taxon>
        <taxon>Cyperaceae</taxon>
        <taxon>Cyperoideae</taxon>
        <taxon>Rhynchosporeae</taxon>
        <taxon>Rhynchospora</taxon>
    </lineage>
</organism>
<dbReference type="Pfam" id="PF25568">
    <property type="entry name" value="AAA_lid_At3g28540"/>
    <property type="match status" value="1"/>
</dbReference>
<keyword evidence="2" id="KW-0472">Membrane</keyword>
<feature type="compositionally biased region" description="Basic and acidic residues" evidence="1">
    <location>
        <begin position="288"/>
        <end position="302"/>
    </location>
</feature>
<keyword evidence="2" id="KW-1133">Transmembrane helix</keyword>
<dbReference type="InterPro" id="IPR058017">
    <property type="entry name" value="At3g28540-like_C"/>
</dbReference>
<accession>A0AAV8FWZ8</accession>
<feature type="region of interest" description="Disordered" evidence="1">
    <location>
        <begin position="288"/>
        <end position="323"/>
    </location>
</feature>
<reference evidence="5" key="1">
    <citation type="submission" date="2022-08" db="EMBL/GenBank/DDBJ databases">
        <authorList>
            <person name="Marques A."/>
        </authorList>
    </citation>
    <scope>NUCLEOTIDE SEQUENCE</scope>
    <source>
        <strain evidence="5">RhyPub2mFocal</strain>
        <tissue evidence="5">Leaves</tissue>
    </source>
</reference>
<dbReference type="Pfam" id="PF14363">
    <property type="entry name" value="AAA_assoc"/>
    <property type="match status" value="1"/>
</dbReference>
<comment type="caution">
    <text evidence="5">The sequence shown here is derived from an EMBL/GenBank/DDBJ whole genome shotgun (WGS) entry which is preliminary data.</text>
</comment>
<proteinExistence type="predicted"/>